<organism evidence="2 3">
    <name type="scientific">Natronosporangium hydrolyticum</name>
    <dbReference type="NCBI Taxonomy" id="2811111"/>
    <lineage>
        <taxon>Bacteria</taxon>
        <taxon>Bacillati</taxon>
        <taxon>Actinomycetota</taxon>
        <taxon>Actinomycetes</taxon>
        <taxon>Micromonosporales</taxon>
        <taxon>Micromonosporaceae</taxon>
        <taxon>Natronosporangium</taxon>
    </lineage>
</organism>
<dbReference type="Proteomes" id="UP000662857">
    <property type="component" value="Chromosome"/>
</dbReference>
<sequence length="119" mass="12789">MLPWRSPSLGSASPGALSPPLRTARQRLAVSLLGESRLPDESPKTEVDINGETGQLGFPWEAEGESSDTRWLIFPDASDQMVLVQIPAGLGLTRAPLQLPTAGPVSPALWRLLPARVRL</sequence>
<proteinExistence type="predicted"/>
<feature type="region of interest" description="Disordered" evidence="1">
    <location>
        <begin position="1"/>
        <end position="21"/>
    </location>
</feature>
<feature type="region of interest" description="Disordered" evidence="1">
    <location>
        <begin position="36"/>
        <end position="61"/>
    </location>
</feature>
<dbReference type="RefSeq" id="WP_239676357.1">
    <property type="nucleotide sequence ID" value="NZ_CP070499.1"/>
</dbReference>
<dbReference type="AlphaFoldDB" id="A0A895Y924"/>
<dbReference type="KEGG" id="nhy:JQS43_22420"/>
<accession>A0A895Y924</accession>
<evidence type="ECO:0000256" key="1">
    <source>
        <dbReference type="SAM" id="MobiDB-lite"/>
    </source>
</evidence>
<protein>
    <submittedName>
        <fullName evidence="2">Uncharacterized protein</fullName>
    </submittedName>
</protein>
<reference evidence="2" key="1">
    <citation type="submission" date="2021-02" db="EMBL/GenBank/DDBJ databases">
        <title>Natrosporangium hydrolyticum gen. nov., sp. nov, a haloalkaliphilic actinobacterium from a soda solonchak soil.</title>
        <authorList>
            <person name="Sorokin D.Y."/>
            <person name="Khijniak T.V."/>
            <person name="Zakharycheva A.P."/>
            <person name="Boueva O.V."/>
            <person name="Ariskina E.V."/>
            <person name="Hahnke R.L."/>
            <person name="Bunk B."/>
            <person name="Sproer C."/>
            <person name="Schumann P."/>
            <person name="Evtushenko L.I."/>
            <person name="Kublanov I.V."/>
        </authorList>
    </citation>
    <scope>NUCLEOTIDE SEQUENCE</scope>
    <source>
        <strain evidence="2">DSM 106523</strain>
    </source>
</reference>
<feature type="compositionally biased region" description="Basic and acidic residues" evidence="1">
    <location>
        <begin position="37"/>
        <end position="47"/>
    </location>
</feature>
<keyword evidence="3" id="KW-1185">Reference proteome</keyword>
<gene>
    <name evidence="2" type="ORF">JQS43_22420</name>
</gene>
<evidence type="ECO:0000313" key="3">
    <source>
        <dbReference type="Proteomes" id="UP000662857"/>
    </source>
</evidence>
<name>A0A895Y924_9ACTN</name>
<dbReference type="EMBL" id="CP070499">
    <property type="protein sequence ID" value="QSB14237.1"/>
    <property type="molecule type" value="Genomic_DNA"/>
</dbReference>
<evidence type="ECO:0000313" key="2">
    <source>
        <dbReference type="EMBL" id="QSB14237.1"/>
    </source>
</evidence>